<evidence type="ECO:0000256" key="8">
    <source>
        <dbReference type="SAM" id="Phobius"/>
    </source>
</evidence>
<dbReference type="RefSeq" id="WP_127484897.1">
    <property type="nucleotide sequence ID" value="NZ_CP022572.1"/>
</dbReference>
<proteinExistence type="inferred from homology"/>
<evidence type="ECO:0000256" key="5">
    <source>
        <dbReference type="ARBA" id="ARBA00022692"/>
    </source>
</evidence>
<dbReference type="CDD" id="cd17324">
    <property type="entry name" value="MFS_NepI_like"/>
    <property type="match status" value="1"/>
</dbReference>
<feature type="transmembrane region" description="Helical" evidence="8">
    <location>
        <begin position="166"/>
        <end position="188"/>
    </location>
</feature>
<organism evidence="10 11">
    <name type="scientific">Neobacillus mesonae</name>
    <dbReference type="NCBI Taxonomy" id="1193713"/>
    <lineage>
        <taxon>Bacteria</taxon>
        <taxon>Bacillati</taxon>
        <taxon>Bacillota</taxon>
        <taxon>Bacilli</taxon>
        <taxon>Bacillales</taxon>
        <taxon>Bacillaceae</taxon>
        <taxon>Neobacillus</taxon>
    </lineage>
</organism>
<evidence type="ECO:0000313" key="11">
    <source>
        <dbReference type="Proteomes" id="UP000282892"/>
    </source>
</evidence>
<dbReference type="PANTHER" id="PTHR43271:SF1">
    <property type="entry name" value="INNER MEMBRANE TRANSPORT PROTEIN YNFM"/>
    <property type="match status" value="1"/>
</dbReference>
<comment type="similarity">
    <text evidence="2">Belongs to the major facilitator superfamily.</text>
</comment>
<feature type="transmembrane region" description="Helical" evidence="8">
    <location>
        <begin position="369"/>
        <end position="392"/>
    </location>
</feature>
<accession>A0A3T0HT57</accession>
<keyword evidence="4" id="KW-1003">Cell membrane</keyword>
<keyword evidence="5 8" id="KW-0812">Transmembrane</keyword>
<keyword evidence="3" id="KW-0813">Transport</keyword>
<evidence type="ECO:0000256" key="7">
    <source>
        <dbReference type="ARBA" id="ARBA00023136"/>
    </source>
</evidence>
<dbReference type="AlphaFoldDB" id="A0A3T0HT57"/>
<dbReference type="OrthoDB" id="63984at2"/>
<dbReference type="Gene3D" id="1.20.1250.20">
    <property type="entry name" value="MFS general substrate transporter like domains"/>
    <property type="match status" value="1"/>
</dbReference>
<sequence length="409" mass="44311">MEYVQRGTRAFKKINLALFAGGFSTFAILWGTQPLLPDFSREFHISPAVSSLSLSSATIALSISLLIAGSLSEVFGRKSVMTIALFASSILSILTAFTPNFHLLIAGRILQGITLAGLPAVAMAYLGEEIDPDSLGMAMGLYISGNSVGGMAGRIISGILTDYFGWHIALIGIGVISLASSFVFLWMLPKSKHFTPQKFALKKLTSSLFSQFKEPGLIYLFIIGFLLMGSFVSLYNYIGFQLIKPPYSLSQTLVGFIFIVYMVGTFSSTWMGMLADKHGKSKIFLLSLGILLIGACITLNTNLWFKILGIAIFTYGFFAGHSIASGWVGKAATHDKAQASSLYLFFYYAGSSIGGTVSGTFYSQYGWSGVVSMIVVFAIISIIVSIRLAIVVKSKVIQFTARQELRKSI</sequence>
<dbReference type="Proteomes" id="UP000282892">
    <property type="component" value="Chromosome"/>
</dbReference>
<dbReference type="SUPFAM" id="SSF103473">
    <property type="entry name" value="MFS general substrate transporter"/>
    <property type="match status" value="1"/>
</dbReference>
<dbReference type="Pfam" id="PF07690">
    <property type="entry name" value="MFS_1"/>
    <property type="match status" value="2"/>
</dbReference>
<dbReference type="InterPro" id="IPR036259">
    <property type="entry name" value="MFS_trans_sf"/>
</dbReference>
<feature type="transmembrane region" description="Helical" evidence="8">
    <location>
        <begin position="341"/>
        <end position="363"/>
    </location>
</feature>
<feature type="transmembrane region" description="Helical" evidence="8">
    <location>
        <begin position="139"/>
        <end position="160"/>
    </location>
</feature>
<reference evidence="10 11" key="1">
    <citation type="submission" date="2017-07" db="EMBL/GenBank/DDBJ databases">
        <title>The complete genome sequence of Bacillus mesonae strain H20-5, an efficient strain improving plant abiotic stress resistance.</title>
        <authorList>
            <person name="Kim S.Y."/>
            <person name="Song H."/>
            <person name="Sang M.K."/>
            <person name="Weon H.-Y."/>
            <person name="Song J."/>
        </authorList>
    </citation>
    <scope>NUCLEOTIDE SEQUENCE [LARGE SCALE GENOMIC DNA]</scope>
    <source>
        <strain evidence="10 11">H20-5</strain>
    </source>
</reference>
<dbReference type="STRING" id="1193713.GCA_001636315_03113"/>
<feature type="transmembrane region" description="Helical" evidence="8">
    <location>
        <begin position="80"/>
        <end position="97"/>
    </location>
</feature>
<feature type="transmembrane region" description="Helical" evidence="8">
    <location>
        <begin position="48"/>
        <end position="68"/>
    </location>
</feature>
<dbReference type="GO" id="GO:0005886">
    <property type="term" value="C:plasma membrane"/>
    <property type="evidence" value="ECO:0007669"/>
    <property type="project" value="UniProtKB-SubCell"/>
</dbReference>
<evidence type="ECO:0000256" key="1">
    <source>
        <dbReference type="ARBA" id="ARBA00004651"/>
    </source>
</evidence>
<feature type="transmembrane region" description="Helical" evidence="8">
    <location>
        <begin position="16"/>
        <end position="36"/>
    </location>
</feature>
<evidence type="ECO:0000256" key="4">
    <source>
        <dbReference type="ARBA" id="ARBA00022475"/>
    </source>
</evidence>
<dbReference type="GO" id="GO:0022857">
    <property type="term" value="F:transmembrane transporter activity"/>
    <property type="evidence" value="ECO:0007669"/>
    <property type="project" value="InterPro"/>
</dbReference>
<keyword evidence="11" id="KW-1185">Reference proteome</keyword>
<feature type="domain" description="Major facilitator superfamily (MFS) profile" evidence="9">
    <location>
        <begin position="10"/>
        <end position="393"/>
    </location>
</feature>
<feature type="transmembrane region" description="Helical" evidence="8">
    <location>
        <begin position="307"/>
        <end position="329"/>
    </location>
</feature>
<evidence type="ECO:0000259" key="9">
    <source>
        <dbReference type="PROSITE" id="PS50850"/>
    </source>
</evidence>
<keyword evidence="6 8" id="KW-1133">Transmembrane helix</keyword>
<keyword evidence="7 8" id="KW-0472">Membrane</keyword>
<dbReference type="PANTHER" id="PTHR43271">
    <property type="entry name" value="BLL2771 PROTEIN"/>
    <property type="match status" value="1"/>
</dbReference>
<dbReference type="InterPro" id="IPR011701">
    <property type="entry name" value="MFS"/>
</dbReference>
<dbReference type="KEGG" id="nmk:CHR53_02955"/>
<name>A0A3T0HT57_9BACI</name>
<dbReference type="InterPro" id="IPR020846">
    <property type="entry name" value="MFS_dom"/>
</dbReference>
<feature type="transmembrane region" description="Helical" evidence="8">
    <location>
        <begin position="250"/>
        <end position="271"/>
    </location>
</feature>
<feature type="transmembrane region" description="Helical" evidence="8">
    <location>
        <begin position="217"/>
        <end position="238"/>
    </location>
</feature>
<protein>
    <submittedName>
        <fullName evidence="10">MFS transporter</fullName>
    </submittedName>
</protein>
<evidence type="ECO:0000256" key="2">
    <source>
        <dbReference type="ARBA" id="ARBA00008335"/>
    </source>
</evidence>
<feature type="transmembrane region" description="Helical" evidence="8">
    <location>
        <begin position="109"/>
        <end position="127"/>
    </location>
</feature>
<feature type="transmembrane region" description="Helical" evidence="8">
    <location>
        <begin position="283"/>
        <end position="301"/>
    </location>
</feature>
<gene>
    <name evidence="10" type="ORF">CHR53_02955</name>
</gene>
<dbReference type="EMBL" id="CP022572">
    <property type="protein sequence ID" value="AZU60309.1"/>
    <property type="molecule type" value="Genomic_DNA"/>
</dbReference>
<evidence type="ECO:0000256" key="6">
    <source>
        <dbReference type="ARBA" id="ARBA00022989"/>
    </source>
</evidence>
<evidence type="ECO:0000256" key="3">
    <source>
        <dbReference type="ARBA" id="ARBA00022448"/>
    </source>
</evidence>
<comment type="subcellular location">
    <subcellularLocation>
        <location evidence="1">Cell membrane</location>
        <topology evidence="1">Multi-pass membrane protein</topology>
    </subcellularLocation>
</comment>
<evidence type="ECO:0000313" key="10">
    <source>
        <dbReference type="EMBL" id="AZU60309.1"/>
    </source>
</evidence>
<dbReference type="PROSITE" id="PS50850">
    <property type="entry name" value="MFS"/>
    <property type="match status" value="1"/>
</dbReference>